<evidence type="ECO:0000313" key="2">
    <source>
        <dbReference type="Proteomes" id="UP000580797"/>
    </source>
</evidence>
<evidence type="ECO:0000313" key="1">
    <source>
        <dbReference type="EMBL" id="MBB5513076.1"/>
    </source>
</evidence>
<accession>A0A7W8TX40</accession>
<dbReference type="EMBL" id="JACHDR010000001">
    <property type="protein sequence ID" value="MBB5513076.1"/>
    <property type="molecule type" value="Genomic_DNA"/>
</dbReference>
<protein>
    <submittedName>
        <fullName evidence="1">Uncharacterized protein</fullName>
    </submittedName>
</protein>
<dbReference type="InterPro" id="IPR023393">
    <property type="entry name" value="START-like_dom_sf"/>
</dbReference>
<name>A0A7W8TX40_9MICC</name>
<dbReference type="SUPFAM" id="SSF55961">
    <property type="entry name" value="Bet v1-like"/>
    <property type="match status" value="1"/>
</dbReference>
<dbReference type="Proteomes" id="UP000580797">
    <property type="component" value="Unassembled WGS sequence"/>
</dbReference>
<dbReference type="Gene3D" id="3.30.530.20">
    <property type="match status" value="1"/>
</dbReference>
<sequence>MTWKFPDEDLSKLQIELTSVDDAVGLVLTHDELGVEATNYLPGWHTHLLYLEDLLLGRPRSMDDFWSTYEVLRDV</sequence>
<dbReference type="AlphaFoldDB" id="A0A7W8TX40"/>
<comment type="caution">
    <text evidence="1">The sequence shown here is derived from an EMBL/GenBank/DDBJ whole genome shotgun (WGS) entry which is preliminary data.</text>
</comment>
<reference evidence="1 2" key="1">
    <citation type="submission" date="2020-08" db="EMBL/GenBank/DDBJ databases">
        <title>Sequencing the genomes of 1000 actinobacteria strains.</title>
        <authorList>
            <person name="Klenk H.-P."/>
        </authorList>
    </citation>
    <scope>NUCLEOTIDE SEQUENCE [LARGE SCALE GENOMIC DNA]</scope>
    <source>
        <strain evidence="1 2">DSM 105783</strain>
    </source>
</reference>
<organism evidence="1 2">
    <name type="scientific">Neomicrococcus aestuarii</name>
    <dbReference type="NCBI Taxonomy" id="556325"/>
    <lineage>
        <taxon>Bacteria</taxon>
        <taxon>Bacillati</taxon>
        <taxon>Actinomycetota</taxon>
        <taxon>Actinomycetes</taxon>
        <taxon>Micrococcales</taxon>
        <taxon>Micrococcaceae</taxon>
        <taxon>Neomicrococcus</taxon>
    </lineage>
</organism>
<gene>
    <name evidence="1" type="ORF">HD598_001763</name>
</gene>
<proteinExistence type="predicted"/>